<proteinExistence type="inferred from homology"/>
<feature type="binding site" evidence="14">
    <location>
        <begin position="32"/>
        <end position="33"/>
    </location>
    <ligand>
        <name>D-ribulose 5-phosphate</name>
        <dbReference type="ChEBI" id="CHEBI:58121"/>
    </ligand>
</feature>
<dbReference type="Pfam" id="PF00926">
    <property type="entry name" value="DHBP_synthase"/>
    <property type="match status" value="1"/>
</dbReference>
<evidence type="ECO:0000256" key="14">
    <source>
        <dbReference type="HAMAP-Rule" id="MF_00180"/>
    </source>
</evidence>
<name>A0AA52EGR5_9PROT</name>
<dbReference type="PIRSF" id="PIRSF001259">
    <property type="entry name" value="RibA"/>
    <property type="match status" value="1"/>
</dbReference>
<evidence type="ECO:0000256" key="11">
    <source>
        <dbReference type="ARBA" id="ARBA00022842"/>
    </source>
</evidence>
<dbReference type="EMBL" id="CP123872">
    <property type="protein sequence ID" value="WND02232.1"/>
    <property type="molecule type" value="Genomic_DNA"/>
</dbReference>
<keyword evidence="9 14" id="KW-0686">Riboflavin biosynthesis</keyword>
<feature type="site" description="Essential for catalytic activity" evidence="14">
    <location>
        <position position="131"/>
    </location>
</feature>
<dbReference type="InterPro" id="IPR017945">
    <property type="entry name" value="DHBP_synth_RibB-like_a/b_dom"/>
</dbReference>
<feature type="binding site" evidence="14">
    <location>
        <position position="33"/>
    </location>
    <ligand>
        <name>Mg(2+)</name>
        <dbReference type="ChEBI" id="CHEBI:18420"/>
        <label>1</label>
    </ligand>
</feature>
<dbReference type="Pfam" id="PF00925">
    <property type="entry name" value="GTP_cyclohydro2"/>
    <property type="match status" value="1"/>
</dbReference>
<comment type="similarity">
    <text evidence="14">Belongs to the DHBP synthase family.</text>
</comment>
<accession>A0AA52EGR5</accession>
<feature type="binding site" evidence="14">
    <location>
        <begin position="145"/>
        <end position="149"/>
    </location>
    <ligand>
        <name>D-ribulose 5-phosphate</name>
        <dbReference type="ChEBI" id="CHEBI:58121"/>
    </ligand>
</feature>
<dbReference type="GO" id="GO:0003935">
    <property type="term" value="F:GTP cyclohydrolase II activity"/>
    <property type="evidence" value="ECO:0007669"/>
    <property type="project" value="TreeGrafter"/>
</dbReference>
<evidence type="ECO:0000256" key="10">
    <source>
        <dbReference type="ARBA" id="ARBA00022723"/>
    </source>
</evidence>
<evidence type="ECO:0000256" key="12">
    <source>
        <dbReference type="ARBA" id="ARBA00023211"/>
    </source>
</evidence>
<dbReference type="Gene3D" id="3.40.50.10990">
    <property type="entry name" value="GTP cyclohydrolase II"/>
    <property type="match status" value="1"/>
</dbReference>
<keyword evidence="13 14" id="KW-0456">Lyase</keyword>
<evidence type="ECO:0000313" key="16">
    <source>
        <dbReference type="EMBL" id="WND02232.1"/>
    </source>
</evidence>
<evidence type="ECO:0000256" key="13">
    <source>
        <dbReference type="ARBA" id="ARBA00023239"/>
    </source>
</evidence>
<dbReference type="RefSeq" id="WP_310798067.1">
    <property type="nucleotide sequence ID" value="NZ_CP123872.1"/>
</dbReference>
<evidence type="ECO:0000256" key="8">
    <source>
        <dbReference type="ARBA" id="ARBA00018836"/>
    </source>
</evidence>
<comment type="similarity">
    <text evidence="5">In the N-terminal section; belongs to the DHBP synthase family.</text>
</comment>
<dbReference type="GO" id="GO:0009231">
    <property type="term" value="P:riboflavin biosynthetic process"/>
    <property type="evidence" value="ECO:0007669"/>
    <property type="project" value="UniProtKB-UniRule"/>
</dbReference>
<feature type="binding site" evidence="14">
    <location>
        <position position="33"/>
    </location>
    <ligand>
        <name>Mg(2+)</name>
        <dbReference type="ChEBI" id="CHEBI:18420"/>
        <label>2</label>
    </ligand>
</feature>
<dbReference type="GO" id="GO:0000287">
    <property type="term" value="F:magnesium ion binding"/>
    <property type="evidence" value="ECO:0007669"/>
    <property type="project" value="UniProtKB-UniRule"/>
</dbReference>
<keyword evidence="12 14" id="KW-0464">Manganese</keyword>
<evidence type="ECO:0000259" key="15">
    <source>
        <dbReference type="Pfam" id="PF00925"/>
    </source>
</evidence>
<comment type="cofactor">
    <cofactor evidence="2">
        <name>Mn(2+)</name>
        <dbReference type="ChEBI" id="CHEBI:29035"/>
    </cofactor>
</comment>
<evidence type="ECO:0000256" key="2">
    <source>
        <dbReference type="ARBA" id="ARBA00001936"/>
    </source>
</evidence>
<dbReference type="NCBIfam" id="TIGR00506">
    <property type="entry name" value="ribB"/>
    <property type="match status" value="1"/>
</dbReference>
<dbReference type="InterPro" id="IPR036144">
    <property type="entry name" value="RibA-like_sf"/>
</dbReference>
<evidence type="ECO:0000256" key="5">
    <source>
        <dbReference type="ARBA" id="ARBA00005520"/>
    </source>
</evidence>
<dbReference type="AlphaFoldDB" id="A0AA52EGR5"/>
<dbReference type="KEGG" id="tmk:QGN29_11785"/>
<evidence type="ECO:0000256" key="7">
    <source>
        <dbReference type="ARBA" id="ARBA00012153"/>
    </source>
</evidence>
<dbReference type="GO" id="GO:0008686">
    <property type="term" value="F:3,4-dihydroxy-2-butanone-4-phosphate synthase activity"/>
    <property type="evidence" value="ECO:0007669"/>
    <property type="project" value="UniProtKB-UniRule"/>
</dbReference>
<dbReference type="SUPFAM" id="SSF142695">
    <property type="entry name" value="RibA-like"/>
    <property type="match status" value="1"/>
</dbReference>
<dbReference type="HAMAP" id="MF_00180">
    <property type="entry name" value="RibB"/>
    <property type="match status" value="1"/>
</dbReference>
<comment type="cofactor">
    <cofactor evidence="14">
        <name>Mg(2+)</name>
        <dbReference type="ChEBI" id="CHEBI:18420"/>
    </cofactor>
    <cofactor evidence="14">
        <name>Mn(2+)</name>
        <dbReference type="ChEBI" id="CHEBI:29035"/>
    </cofactor>
    <text evidence="14">Binds 2 divalent metal cations per subunit. Magnesium or manganese.</text>
</comment>
<feature type="domain" description="GTP cyclohydrolase II" evidence="15">
    <location>
        <begin position="222"/>
        <end position="367"/>
    </location>
</feature>
<evidence type="ECO:0000256" key="4">
    <source>
        <dbReference type="ARBA" id="ARBA00004904"/>
    </source>
</evidence>
<dbReference type="SUPFAM" id="SSF55821">
    <property type="entry name" value="YrdC/RibB"/>
    <property type="match status" value="1"/>
</dbReference>
<feature type="site" description="Essential for catalytic activity" evidence="14">
    <location>
        <position position="169"/>
    </location>
</feature>
<evidence type="ECO:0000256" key="3">
    <source>
        <dbReference type="ARBA" id="ARBA00002284"/>
    </source>
</evidence>
<dbReference type="EC" id="4.1.99.12" evidence="7 14"/>
<comment type="pathway">
    <text evidence="4 14">Cofactor biosynthesis; riboflavin biosynthesis; 2-hydroxy-3-oxobutyl phosphate from D-ribulose 5-phosphate: step 1/1.</text>
</comment>
<keyword evidence="17" id="KW-1185">Reference proteome</keyword>
<comment type="subunit">
    <text evidence="14">Homodimer.</text>
</comment>
<organism evidence="16 17">
    <name type="scientific">Temperatibacter marinus</name>
    <dbReference type="NCBI Taxonomy" id="1456591"/>
    <lineage>
        <taxon>Bacteria</taxon>
        <taxon>Pseudomonadati</taxon>
        <taxon>Pseudomonadota</taxon>
        <taxon>Alphaproteobacteria</taxon>
        <taxon>Kordiimonadales</taxon>
        <taxon>Temperatibacteraceae</taxon>
        <taxon>Temperatibacter</taxon>
    </lineage>
</organism>
<comment type="catalytic activity">
    <reaction evidence="1 14">
        <text>D-ribulose 5-phosphate = (2S)-2-hydroxy-3-oxobutyl phosphate + formate + H(+)</text>
        <dbReference type="Rhea" id="RHEA:18457"/>
        <dbReference type="ChEBI" id="CHEBI:15378"/>
        <dbReference type="ChEBI" id="CHEBI:15740"/>
        <dbReference type="ChEBI" id="CHEBI:58121"/>
        <dbReference type="ChEBI" id="CHEBI:58830"/>
        <dbReference type="EC" id="4.1.99.12"/>
    </reaction>
</comment>
<dbReference type="PANTHER" id="PTHR21327:SF34">
    <property type="entry name" value="3,4-DIHYDROXY-2-BUTANONE 4-PHOSPHATE SYNTHASE"/>
    <property type="match status" value="1"/>
</dbReference>
<dbReference type="InterPro" id="IPR032677">
    <property type="entry name" value="GTP_cyclohydro_II"/>
</dbReference>
<evidence type="ECO:0000313" key="17">
    <source>
        <dbReference type="Proteomes" id="UP001268683"/>
    </source>
</evidence>
<evidence type="ECO:0000256" key="1">
    <source>
        <dbReference type="ARBA" id="ARBA00000141"/>
    </source>
</evidence>
<feature type="binding site" evidence="14">
    <location>
        <position position="148"/>
    </location>
    <ligand>
        <name>Mg(2+)</name>
        <dbReference type="ChEBI" id="CHEBI:18420"/>
        <label>2</label>
    </ligand>
</feature>
<comment type="similarity">
    <text evidence="6">In the C-terminal section; belongs to the GTP cyclohydrolase II family.</text>
</comment>
<evidence type="ECO:0000256" key="6">
    <source>
        <dbReference type="ARBA" id="ARBA00008976"/>
    </source>
</evidence>
<dbReference type="GO" id="GO:0005829">
    <property type="term" value="C:cytosol"/>
    <property type="evidence" value="ECO:0007669"/>
    <property type="project" value="TreeGrafter"/>
</dbReference>
<dbReference type="Proteomes" id="UP001268683">
    <property type="component" value="Chromosome"/>
</dbReference>
<feature type="binding site" evidence="14">
    <location>
        <position position="37"/>
    </location>
    <ligand>
        <name>D-ribulose 5-phosphate</name>
        <dbReference type="ChEBI" id="CHEBI:58121"/>
    </ligand>
</feature>
<keyword evidence="10 14" id="KW-0479">Metal-binding</keyword>
<dbReference type="PANTHER" id="PTHR21327">
    <property type="entry name" value="GTP CYCLOHYDROLASE II-RELATED"/>
    <property type="match status" value="1"/>
</dbReference>
<dbReference type="FunFam" id="3.90.870.10:FF:000001">
    <property type="entry name" value="Riboflavin biosynthesis protein RibBA"/>
    <property type="match status" value="1"/>
</dbReference>
<dbReference type="Gene3D" id="3.90.870.10">
    <property type="entry name" value="DHBP synthase"/>
    <property type="match status" value="1"/>
</dbReference>
<evidence type="ECO:0000256" key="9">
    <source>
        <dbReference type="ARBA" id="ARBA00022619"/>
    </source>
</evidence>
<gene>
    <name evidence="14 16" type="primary">ribB</name>
    <name evidence="16" type="ORF">QGN29_11785</name>
</gene>
<comment type="function">
    <text evidence="3 14">Catalyzes the conversion of D-ribulose 5-phosphate to formate and 3,4-dihydroxy-2-butanone 4-phosphate.</text>
</comment>
<sequence>MPNTEFQLSSIEEIIEDARHGKMYILVDDEDRENEGDLIIPAEFATPKAVNFMARYGRGLICLPMSERRINKLGLNMMSYKNDMRHHTAFTVSIEAREGVTTGISAADRSHTILTAIDEKKSSVDLATPGHIFPLMARDGGVLVRAGHTEASVDISRLAGLNPSAVICEIMKDDGEMARLPDLITYAKEHGLKIATIKDLIAYRLKHDNMIDLADETSFVRHSGNEWTARAYKTKADHKEATALIYGDLSETDTCLVRMHVHNPFEDLFGENSPRSGQLQSCMNVIESEGRGVIVIFPGEYGGHPSALMASRNEKQRGISAKQEHVVRNIGHGAQIMIELGIKHLTLLSNTPSTVIGLDGYGLDIKEWRAIPSE</sequence>
<dbReference type="GO" id="GO:0030145">
    <property type="term" value="F:manganese ion binding"/>
    <property type="evidence" value="ECO:0007669"/>
    <property type="project" value="UniProtKB-UniRule"/>
</dbReference>
<protein>
    <recommendedName>
        <fullName evidence="8 14">3,4-dihydroxy-2-butanone 4-phosphate synthase</fullName>
        <shortName evidence="14">DHBP synthase</shortName>
        <ecNumber evidence="7 14">4.1.99.12</ecNumber>
    </recommendedName>
</protein>
<dbReference type="InterPro" id="IPR000422">
    <property type="entry name" value="DHBP_synthase_RibB"/>
</dbReference>
<reference evidence="16" key="1">
    <citation type="submission" date="2023-04" db="EMBL/GenBank/DDBJ databases">
        <title>Complete genome sequence of Temperatibacter marinus.</title>
        <authorList>
            <person name="Rong J.-C."/>
            <person name="Yi M.-L."/>
            <person name="Zhao Q."/>
        </authorList>
    </citation>
    <scope>NUCLEOTIDE SEQUENCE</scope>
    <source>
        <strain evidence="16">NBRC 110045</strain>
    </source>
</reference>
<keyword evidence="11 14" id="KW-0460">Magnesium</keyword>